<dbReference type="GO" id="GO:0016020">
    <property type="term" value="C:membrane"/>
    <property type="evidence" value="ECO:0007669"/>
    <property type="project" value="TreeGrafter"/>
</dbReference>
<dbReference type="Proteomes" id="UP000023152">
    <property type="component" value="Unassembled WGS sequence"/>
</dbReference>
<name>X6N481_RETFI</name>
<accession>X6N481</accession>
<reference evidence="1 2" key="1">
    <citation type="journal article" date="2013" name="Curr. Biol.">
        <title>The Genome of the Foraminiferan Reticulomyxa filosa.</title>
        <authorList>
            <person name="Glockner G."/>
            <person name="Hulsmann N."/>
            <person name="Schleicher M."/>
            <person name="Noegel A.A."/>
            <person name="Eichinger L."/>
            <person name="Gallinger C."/>
            <person name="Pawlowski J."/>
            <person name="Sierra R."/>
            <person name="Euteneuer U."/>
            <person name="Pillet L."/>
            <person name="Moustafa A."/>
            <person name="Platzer M."/>
            <person name="Groth M."/>
            <person name="Szafranski K."/>
            <person name="Schliwa M."/>
        </authorList>
    </citation>
    <scope>NUCLEOTIDE SEQUENCE [LARGE SCALE GENOMIC DNA]</scope>
</reference>
<organism evidence="1 2">
    <name type="scientific">Reticulomyxa filosa</name>
    <dbReference type="NCBI Taxonomy" id="46433"/>
    <lineage>
        <taxon>Eukaryota</taxon>
        <taxon>Sar</taxon>
        <taxon>Rhizaria</taxon>
        <taxon>Retaria</taxon>
        <taxon>Foraminifera</taxon>
        <taxon>Monothalamids</taxon>
        <taxon>Reticulomyxidae</taxon>
        <taxon>Reticulomyxa</taxon>
    </lineage>
</organism>
<dbReference type="Gene3D" id="1.20.120.1630">
    <property type="match status" value="1"/>
</dbReference>
<dbReference type="AlphaFoldDB" id="X6N481"/>
<gene>
    <name evidence="1" type="ORF">RFI_17095</name>
</gene>
<dbReference type="InterPro" id="IPR010721">
    <property type="entry name" value="UstE-like"/>
</dbReference>
<evidence type="ECO:0000313" key="1">
    <source>
        <dbReference type="EMBL" id="ETO20122.1"/>
    </source>
</evidence>
<dbReference type="Pfam" id="PF06966">
    <property type="entry name" value="DUF1295"/>
    <property type="match status" value="1"/>
</dbReference>
<dbReference type="OrthoDB" id="67965at2759"/>
<evidence type="ECO:0000313" key="2">
    <source>
        <dbReference type="Proteomes" id="UP000023152"/>
    </source>
</evidence>
<dbReference type="PANTHER" id="PTHR32251:SF17">
    <property type="entry name" value="STEROID 5-ALPHA REDUCTASE C-TERMINAL DOMAIN-CONTAINING PROTEIN"/>
    <property type="match status" value="1"/>
</dbReference>
<dbReference type="EMBL" id="ASPP01012911">
    <property type="protein sequence ID" value="ETO20122.1"/>
    <property type="molecule type" value="Genomic_DNA"/>
</dbReference>
<protein>
    <recommendedName>
        <fullName evidence="3">Steroid 5-alpha reductase C-terminal domain-containing protein</fullName>
    </recommendedName>
</protein>
<dbReference type="PANTHER" id="PTHR32251">
    <property type="entry name" value="3-OXO-5-ALPHA-STEROID 4-DEHYDROGENASE"/>
    <property type="match status" value="1"/>
</dbReference>
<proteinExistence type="predicted"/>
<evidence type="ECO:0008006" key="3">
    <source>
        <dbReference type="Google" id="ProtNLM"/>
    </source>
</evidence>
<comment type="caution">
    <text evidence="1">The sequence shown here is derived from an EMBL/GenBank/DDBJ whole genome shotgun (WGS) entry which is preliminary data.</text>
</comment>
<keyword evidence="2" id="KW-1185">Reference proteome</keyword>
<sequence length="239" mass="27141">MPHFPREVYWKGNRTVQAVWLGTQLGSFYVSKLVVDTKFYDVIFEKLGFATPSKANSKRLQVLLACVAVRALRQSLWIMKFVHTDMNVGGAIFVSCWNFIIDSLMILGAARHPKKTESDELLVSDYIGLGLFALGSIMETGYDYQKDVFKKDPANTGKPFFGGVFGSLVVHPNYLGYTLWRTGMCVLSGQWWTATIPTFITYDFVSSAIPGLQKHCVARYGSEYQNYINKKWNLIPFVW</sequence>